<dbReference type="STRING" id="1121302.SAMN02745163_01884"/>
<keyword evidence="3" id="KW-1185">Reference proteome</keyword>
<sequence>MKNLIGSELERIFSSKKTKVTFIVSMILLILILFFVKIGETGFYDPKISVKLNSLNFAPFILREFHMVLAIIICPMLFTESFNSERTNGYYRMIMIRPYSKLQMFLSKWISQAITFGILILITFIITIVFGYLALPEASEANFFNIAGSFSKVGALLFNFKFYLCEYLVILAILSINALMGVLMPNSVLAFIGSVGVCLGSLYIVDKLEFLIFSTKGIFDILSGISMSVLLYSLLIIIIGFLSSMVLFVNKDYKC</sequence>
<proteinExistence type="predicted"/>
<evidence type="ECO:0000256" key="1">
    <source>
        <dbReference type="SAM" id="Phobius"/>
    </source>
</evidence>
<feature type="transmembrane region" description="Helical" evidence="1">
    <location>
        <begin position="225"/>
        <end position="249"/>
    </location>
</feature>
<feature type="transmembrane region" description="Helical" evidence="1">
    <location>
        <begin position="20"/>
        <end position="38"/>
    </location>
</feature>
<keyword evidence="1" id="KW-1133">Transmembrane helix</keyword>
<evidence type="ECO:0008006" key="4">
    <source>
        <dbReference type="Google" id="ProtNLM"/>
    </source>
</evidence>
<feature type="transmembrane region" description="Helical" evidence="1">
    <location>
        <begin position="155"/>
        <end position="176"/>
    </location>
</feature>
<organism evidence="2 3">
    <name type="scientific">Clostridium cavendishii DSM 21758</name>
    <dbReference type="NCBI Taxonomy" id="1121302"/>
    <lineage>
        <taxon>Bacteria</taxon>
        <taxon>Bacillati</taxon>
        <taxon>Bacillota</taxon>
        <taxon>Clostridia</taxon>
        <taxon>Eubacteriales</taxon>
        <taxon>Clostridiaceae</taxon>
        <taxon>Clostridium</taxon>
    </lineage>
</organism>
<feature type="transmembrane region" description="Helical" evidence="1">
    <location>
        <begin position="188"/>
        <end position="205"/>
    </location>
</feature>
<feature type="transmembrane region" description="Helical" evidence="1">
    <location>
        <begin position="113"/>
        <end position="135"/>
    </location>
</feature>
<keyword evidence="1" id="KW-0812">Transmembrane</keyword>
<dbReference type="AlphaFoldDB" id="A0A1M6J1M6"/>
<dbReference type="PANTHER" id="PTHR37305:SF1">
    <property type="entry name" value="MEMBRANE PROTEIN"/>
    <property type="match status" value="1"/>
</dbReference>
<dbReference type="OrthoDB" id="2943698at2"/>
<keyword evidence="1" id="KW-0472">Membrane</keyword>
<dbReference type="Proteomes" id="UP000184310">
    <property type="component" value="Unassembled WGS sequence"/>
</dbReference>
<dbReference type="PANTHER" id="PTHR37305">
    <property type="entry name" value="INTEGRAL MEMBRANE PROTEIN-RELATED"/>
    <property type="match status" value="1"/>
</dbReference>
<gene>
    <name evidence="2" type="ORF">SAMN02745163_01884</name>
</gene>
<dbReference type="EMBL" id="FQZB01000008">
    <property type="protein sequence ID" value="SHJ40539.1"/>
    <property type="molecule type" value="Genomic_DNA"/>
</dbReference>
<name>A0A1M6J1M6_9CLOT</name>
<evidence type="ECO:0000313" key="2">
    <source>
        <dbReference type="EMBL" id="SHJ40539.1"/>
    </source>
</evidence>
<feature type="transmembrane region" description="Helical" evidence="1">
    <location>
        <begin position="58"/>
        <end position="78"/>
    </location>
</feature>
<dbReference type="RefSeq" id="WP_072986422.1">
    <property type="nucleotide sequence ID" value="NZ_FQZB01000008.1"/>
</dbReference>
<reference evidence="2 3" key="1">
    <citation type="submission" date="2016-11" db="EMBL/GenBank/DDBJ databases">
        <authorList>
            <person name="Jaros S."/>
            <person name="Januszkiewicz K."/>
            <person name="Wedrychowicz H."/>
        </authorList>
    </citation>
    <scope>NUCLEOTIDE SEQUENCE [LARGE SCALE GENOMIC DNA]</scope>
    <source>
        <strain evidence="2 3">DSM 21758</strain>
    </source>
</reference>
<accession>A0A1M6J1M6</accession>
<protein>
    <recommendedName>
        <fullName evidence="4">ABC-2 family transporter protein</fullName>
    </recommendedName>
</protein>
<evidence type="ECO:0000313" key="3">
    <source>
        <dbReference type="Proteomes" id="UP000184310"/>
    </source>
</evidence>